<protein>
    <submittedName>
        <fullName evidence="8">Putative sulfate exporter family transporter</fullName>
    </submittedName>
</protein>
<dbReference type="GO" id="GO:0005886">
    <property type="term" value="C:plasma membrane"/>
    <property type="evidence" value="ECO:0007669"/>
    <property type="project" value="UniProtKB-SubCell"/>
</dbReference>
<comment type="similarity">
    <text evidence="2">Belongs to the UPF0324 family.</text>
</comment>
<feature type="transmembrane region" description="Helical" evidence="7">
    <location>
        <begin position="12"/>
        <end position="37"/>
    </location>
</feature>
<proteinExistence type="inferred from homology"/>
<gene>
    <name evidence="8" type="ORF">H3Z82_11345</name>
</gene>
<comment type="caution">
    <text evidence="8">The sequence shown here is derived from an EMBL/GenBank/DDBJ whole genome shotgun (WGS) entry which is preliminary data.</text>
</comment>
<feature type="transmembrane region" description="Helical" evidence="7">
    <location>
        <begin position="49"/>
        <end position="67"/>
    </location>
</feature>
<evidence type="ECO:0000256" key="3">
    <source>
        <dbReference type="ARBA" id="ARBA00022475"/>
    </source>
</evidence>
<dbReference type="Pfam" id="PF03601">
    <property type="entry name" value="Cons_hypoth698"/>
    <property type="match status" value="1"/>
</dbReference>
<dbReference type="InterPro" id="IPR018383">
    <property type="entry name" value="UPF0324_pro"/>
</dbReference>
<evidence type="ECO:0000256" key="7">
    <source>
        <dbReference type="SAM" id="Phobius"/>
    </source>
</evidence>
<dbReference type="PANTHER" id="PTHR30106">
    <property type="entry name" value="INNER MEMBRANE PROTEIN YEIH-RELATED"/>
    <property type="match status" value="1"/>
</dbReference>
<dbReference type="AlphaFoldDB" id="A0A7W2M5Z0"/>
<keyword evidence="9" id="KW-1185">Reference proteome</keyword>
<feature type="transmembrane region" description="Helical" evidence="7">
    <location>
        <begin position="286"/>
        <end position="304"/>
    </location>
</feature>
<sequence>MKFILSKLLYILLILIALLGVVNSPVALLLGFLFTLIFGNPFLKQSQKAIHLLLKIAVVGLGFGMFIKETFETSKEGLGLTFYSIILTVSIGLILTKLLKLDLKLGHLITSGTSICGGSAIAAISPVIKADGKTISLALGIVFLLNSIALFVFPAIGHWFNLSQDQFGLWCAIAIHDTSSVVGAAMGFGDEALRIATTVKLSRTLWIVPLSIFSMFLFKTKNEKIKIPYFIGLFILAIVINSYGVLPIAITGDIVFISKRLLVVTLFLVGSTISIKDLKQTGVKPIALAISLWIFISVFSLVYICS</sequence>
<feature type="transmembrane region" description="Helical" evidence="7">
    <location>
        <begin position="108"/>
        <end position="128"/>
    </location>
</feature>
<reference evidence="8 9" key="1">
    <citation type="submission" date="2020-07" db="EMBL/GenBank/DDBJ databases">
        <title>Bacterium isolated from marine sediment.</title>
        <authorList>
            <person name="Shang D."/>
        </authorList>
    </citation>
    <scope>NUCLEOTIDE SEQUENCE [LARGE SCALE GENOMIC DNA]</scope>
    <source>
        <strain evidence="8 9">F6074</strain>
    </source>
</reference>
<keyword evidence="3" id="KW-1003">Cell membrane</keyword>
<feature type="transmembrane region" description="Helical" evidence="7">
    <location>
        <begin position="201"/>
        <end position="218"/>
    </location>
</feature>
<dbReference type="EMBL" id="JACGLT010000008">
    <property type="protein sequence ID" value="MBA6153323.1"/>
    <property type="molecule type" value="Genomic_DNA"/>
</dbReference>
<evidence type="ECO:0000313" key="9">
    <source>
        <dbReference type="Proteomes" id="UP000541857"/>
    </source>
</evidence>
<dbReference type="Proteomes" id="UP000541857">
    <property type="component" value="Unassembled WGS sequence"/>
</dbReference>
<feature type="transmembrane region" description="Helical" evidence="7">
    <location>
        <begin position="256"/>
        <end position="274"/>
    </location>
</feature>
<dbReference type="RefSeq" id="WP_182205621.1">
    <property type="nucleotide sequence ID" value="NZ_JACGLT010000008.1"/>
</dbReference>
<evidence type="ECO:0000256" key="1">
    <source>
        <dbReference type="ARBA" id="ARBA00004651"/>
    </source>
</evidence>
<evidence type="ECO:0000256" key="4">
    <source>
        <dbReference type="ARBA" id="ARBA00022692"/>
    </source>
</evidence>
<accession>A0A7W2M5Z0</accession>
<feature type="transmembrane region" description="Helical" evidence="7">
    <location>
        <begin position="167"/>
        <end position="189"/>
    </location>
</feature>
<comment type="subcellular location">
    <subcellularLocation>
        <location evidence="1">Cell membrane</location>
        <topology evidence="1">Multi-pass membrane protein</topology>
    </subcellularLocation>
</comment>
<evidence type="ECO:0000256" key="5">
    <source>
        <dbReference type="ARBA" id="ARBA00022989"/>
    </source>
</evidence>
<feature type="transmembrane region" description="Helical" evidence="7">
    <location>
        <begin position="230"/>
        <end position="250"/>
    </location>
</feature>
<name>A0A7W2M5Z0_9FLAO</name>
<feature type="transmembrane region" description="Helical" evidence="7">
    <location>
        <begin position="134"/>
        <end position="155"/>
    </location>
</feature>
<dbReference type="PANTHER" id="PTHR30106:SF1">
    <property type="entry name" value="UPF0324 MEMBRANE PROTEIN FN0533"/>
    <property type="match status" value="1"/>
</dbReference>
<evidence type="ECO:0000256" key="2">
    <source>
        <dbReference type="ARBA" id="ARBA00007977"/>
    </source>
</evidence>
<evidence type="ECO:0000313" key="8">
    <source>
        <dbReference type="EMBL" id="MBA6153323.1"/>
    </source>
</evidence>
<keyword evidence="6 7" id="KW-0472">Membrane</keyword>
<keyword evidence="4 7" id="KW-0812">Transmembrane</keyword>
<evidence type="ECO:0000256" key="6">
    <source>
        <dbReference type="ARBA" id="ARBA00023136"/>
    </source>
</evidence>
<feature type="transmembrane region" description="Helical" evidence="7">
    <location>
        <begin position="79"/>
        <end position="96"/>
    </location>
</feature>
<keyword evidence="5 7" id="KW-1133">Transmembrane helix</keyword>
<organism evidence="8 9">
    <name type="scientific">Gelidibacter maritimus</name>
    <dbReference type="NCBI Taxonomy" id="2761487"/>
    <lineage>
        <taxon>Bacteria</taxon>
        <taxon>Pseudomonadati</taxon>
        <taxon>Bacteroidota</taxon>
        <taxon>Flavobacteriia</taxon>
        <taxon>Flavobacteriales</taxon>
        <taxon>Flavobacteriaceae</taxon>
        <taxon>Gelidibacter</taxon>
    </lineage>
</organism>